<keyword evidence="5" id="KW-0762">Sugar transport</keyword>
<evidence type="ECO:0000256" key="4">
    <source>
        <dbReference type="ARBA" id="ARBA00022475"/>
    </source>
</evidence>
<evidence type="ECO:0000256" key="9">
    <source>
        <dbReference type="ARBA" id="ARBA00022967"/>
    </source>
</evidence>
<dbReference type="AlphaFoldDB" id="A0A537J8B0"/>
<sequence>MTLGRDVAGTERVGQGPSGNGPIVGLREISKSFPGVLAVQDVTLDILPGEVHALVGENGAGKSTLMKVLAGVYKKDAGRVIYRGKEVEIPSPRAAQHLGISMIHQEMNLMPHLTVAQNVFIGREPLSFKLLVDEQKINKNTQQLMASLHLPLGPRVRVSGLTVAKQQMVEIARALSFNSEVLIMDEPTAALAEAEIEELFRIIRRLSAQGVGIVYITHRLDELKRISDRITVMRDGRCIDTVPTREASIDQVIGMMVGRTIYQTSPEIPDEASQEVVLEVRNLRRGSVIKDVSFQLKRGEILGFAGLLGAGRTEVMRAVFGADPIDSGEIYVRGKRVHVKSPKDAVSHGIGYLSEDRKRYGLTLGMDVESNLVLAALTKFLGLLGWMKRAAARGTAARFVNALAIKTIGLPQKVKNLSGGNQQKVVVGKWLIADTEILIFDEPTRGIDVGAKNEIYRLLNELARQGKSIIMISSELPEILRLSHRIVVMCEGRVTGALDRAEATQEKIMRYATMRNGGSRSTHAGPGAVRQG</sequence>
<evidence type="ECO:0000256" key="10">
    <source>
        <dbReference type="ARBA" id="ARBA00023136"/>
    </source>
</evidence>
<dbReference type="Proteomes" id="UP000320048">
    <property type="component" value="Unassembled WGS sequence"/>
</dbReference>
<dbReference type="InterPro" id="IPR003593">
    <property type="entry name" value="AAA+_ATPase"/>
</dbReference>
<dbReference type="InterPro" id="IPR027417">
    <property type="entry name" value="P-loop_NTPase"/>
</dbReference>
<dbReference type="FunFam" id="3.40.50.300:FF:000126">
    <property type="entry name" value="Galactose/methyl galactoside import ATP-binding protein MglA"/>
    <property type="match status" value="1"/>
</dbReference>
<accession>A0A537J8B0</accession>
<dbReference type="InterPro" id="IPR017871">
    <property type="entry name" value="ABC_transporter-like_CS"/>
</dbReference>
<dbReference type="GO" id="GO:0016887">
    <property type="term" value="F:ATP hydrolysis activity"/>
    <property type="evidence" value="ECO:0007669"/>
    <property type="project" value="InterPro"/>
</dbReference>
<evidence type="ECO:0000256" key="2">
    <source>
        <dbReference type="ARBA" id="ARBA00004533"/>
    </source>
</evidence>
<keyword evidence="10" id="KW-0472">Membrane</keyword>
<dbReference type="InterPro" id="IPR003439">
    <property type="entry name" value="ABC_transporter-like_ATP-bd"/>
</dbReference>
<evidence type="ECO:0000313" key="13">
    <source>
        <dbReference type="EMBL" id="TMI79779.1"/>
    </source>
</evidence>
<keyword evidence="7" id="KW-0547">Nucleotide-binding</keyword>
<dbReference type="CDD" id="cd03216">
    <property type="entry name" value="ABC_Carb_Monos_I"/>
    <property type="match status" value="1"/>
</dbReference>
<reference evidence="13 14" key="1">
    <citation type="journal article" date="2019" name="Nat. Microbiol.">
        <title>Mediterranean grassland soil C-N compound turnover is dependent on rainfall and depth, and is mediated by genomically divergent microorganisms.</title>
        <authorList>
            <person name="Diamond S."/>
            <person name="Andeer P.F."/>
            <person name="Li Z."/>
            <person name="Crits-Christoph A."/>
            <person name="Burstein D."/>
            <person name="Anantharaman K."/>
            <person name="Lane K.R."/>
            <person name="Thomas B.C."/>
            <person name="Pan C."/>
            <person name="Northen T.R."/>
            <person name="Banfield J.F."/>
        </authorList>
    </citation>
    <scope>NUCLEOTIDE SEQUENCE [LARGE SCALE GENOMIC DNA]</scope>
    <source>
        <strain evidence="13">NP_7</strain>
    </source>
</reference>
<keyword evidence="3" id="KW-0813">Transport</keyword>
<evidence type="ECO:0000256" key="3">
    <source>
        <dbReference type="ARBA" id="ARBA00022448"/>
    </source>
</evidence>
<dbReference type="InterPro" id="IPR050107">
    <property type="entry name" value="ABC_carbohydrate_import_ATPase"/>
</dbReference>
<gene>
    <name evidence="13" type="ORF">E6H04_09920</name>
</gene>
<dbReference type="FunFam" id="3.40.50.300:FF:000127">
    <property type="entry name" value="Ribose import ATP-binding protein RbsA"/>
    <property type="match status" value="1"/>
</dbReference>
<dbReference type="Pfam" id="PF00005">
    <property type="entry name" value="ABC_tran"/>
    <property type="match status" value="2"/>
</dbReference>
<organism evidence="13 14">
    <name type="scientific">Candidatus Segetimicrobium genomatis</name>
    <dbReference type="NCBI Taxonomy" id="2569760"/>
    <lineage>
        <taxon>Bacteria</taxon>
        <taxon>Bacillati</taxon>
        <taxon>Candidatus Sysuimicrobiota</taxon>
        <taxon>Candidatus Sysuimicrobiia</taxon>
        <taxon>Candidatus Sysuimicrobiales</taxon>
        <taxon>Candidatus Segetimicrobiaceae</taxon>
        <taxon>Candidatus Segetimicrobium</taxon>
    </lineage>
</organism>
<dbReference type="PANTHER" id="PTHR43790:SF3">
    <property type="entry name" value="D-ALLOSE IMPORT ATP-BINDING PROTEIN ALSA-RELATED"/>
    <property type="match status" value="1"/>
</dbReference>
<feature type="domain" description="ABC transporter" evidence="12">
    <location>
        <begin position="272"/>
        <end position="516"/>
    </location>
</feature>
<dbReference type="EMBL" id="VBAO01000260">
    <property type="protein sequence ID" value="TMI79779.1"/>
    <property type="molecule type" value="Genomic_DNA"/>
</dbReference>
<comment type="caution">
    <text evidence="13">The sequence shown here is derived from an EMBL/GenBank/DDBJ whole genome shotgun (WGS) entry which is preliminary data.</text>
</comment>
<evidence type="ECO:0000256" key="8">
    <source>
        <dbReference type="ARBA" id="ARBA00022840"/>
    </source>
</evidence>
<evidence type="ECO:0000256" key="1">
    <source>
        <dbReference type="ARBA" id="ARBA00004202"/>
    </source>
</evidence>
<evidence type="ECO:0000256" key="11">
    <source>
        <dbReference type="SAM" id="MobiDB-lite"/>
    </source>
</evidence>
<evidence type="ECO:0000313" key="14">
    <source>
        <dbReference type="Proteomes" id="UP000320048"/>
    </source>
</evidence>
<comment type="subcellular location">
    <subcellularLocation>
        <location evidence="2">Cell inner membrane</location>
    </subcellularLocation>
    <subcellularLocation>
        <location evidence="1">Cell membrane</location>
        <topology evidence="1">Peripheral membrane protein</topology>
    </subcellularLocation>
</comment>
<keyword evidence="8 13" id="KW-0067">ATP-binding</keyword>
<evidence type="ECO:0000256" key="5">
    <source>
        <dbReference type="ARBA" id="ARBA00022597"/>
    </source>
</evidence>
<evidence type="ECO:0000256" key="6">
    <source>
        <dbReference type="ARBA" id="ARBA00022737"/>
    </source>
</evidence>
<feature type="region of interest" description="Disordered" evidence="11">
    <location>
        <begin position="1"/>
        <end position="21"/>
    </location>
</feature>
<name>A0A537J8B0_9BACT</name>
<feature type="domain" description="ABC transporter" evidence="12">
    <location>
        <begin position="24"/>
        <end position="260"/>
    </location>
</feature>
<evidence type="ECO:0000259" key="12">
    <source>
        <dbReference type="PROSITE" id="PS50893"/>
    </source>
</evidence>
<keyword evidence="6" id="KW-0677">Repeat</keyword>
<dbReference type="PANTHER" id="PTHR43790">
    <property type="entry name" value="CARBOHYDRATE TRANSPORT ATP-BINDING PROTEIN MG119-RELATED"/>
    <property type="match status" value="1"/>
</dbReference>
<dbReference type="SUPFAM" id="SSF52540">
    <property type="entry name" value="P-loop containing nucleoside triphosphate hydrolases"/>
    <property type="match status" value="2"/>
</dbReference>
<dbReference type="PROSITE" id="PS50893">
    <property type="entry name" value="ABC_TRANSPORTER_2"/>
    <property type="match status" value="2"/>
</dbReference>
<proteinExistence type="predicted"/>
<dbReference type="GO" id="GO:0015749">
    <property type="term" value="P:monosaccharide transmembrane transport"/>
    <property type="evidence" value="ECO:0007669"/>
    <property type="project" value="UniProtKB-ARBA"/>
</dbReference>
<dbReference type="PROSITE" id="PS00211">
    <property type="entry name" value="ABC_TRANSPORTER_1"/>
    <property type="match status" value="1"/>
</dbReference>
<evidence type="ECO:0000256" key="7">
    <source>
        <dbReference type="ARBA" id="ARBA00022741"/>
    </source>
</evidence>
<keyword evidence="4" id="KW-1003">Cell membrane</keyword>
<dbReference type="CDD" id="cd03215">
    <property type="entry name" value="ABC_Carb_Monos_II"/>
    <property type="match status" value="1"/>
</dbReference>
<dbReference type="Gene3D" id="3.40.50.300">
    <property type="entry name" value="P-loop containing nucleotide triphosphate hydrolases"/>
    <property type="match status" value="2"/>
</dbReference>
<protein>
    <submittedName>
        <fullName evidence="13">Sugar ABC transporter ATP-binding protein</fullName>
    </submittedName>
</protein>
<dbReference type="SMART" id="SM00382">
    <property type="entry name" value="AAA"/>
    <property type="match status" value="2"/>
</dbReference>
<dbReference type="GO" id="GO:0005886">
    <property type="term" value="C:plasma membrane"/>
    <property type="evidence" value="ECO:0007669"/>
    <property type="project" value="UniProtKB-SubCell"/>
</dbReference>
<keyword evidence="9" id="KW-1278">Translocase</keyword>
<dbReference type="GO" id="GO:0005524">
    <property type="term" value="F:ATP binding"/>
    <property type="evidence" value="ECO:0007669"/>
    <property type="project" value="UniProtKB-KW"/>
</dbReference>